<evidence type="ECO:0000313" key="2">
    <source>
        <dbReference type="EMBL" id="OBR66477.1"/>
    </source>
</evidence>
<dbReference type="Pfam" id="PF00563">
    <property type="entry name" value="EAL"/>
    <property type="match status" value="1"/>
</dbReference>
<dbReference type="STRING" id="1844972.A7K91_03250"/>
<accession>A0A1A5YLH7</accession>
<dbReference type="InterPro" id="IPR035919">
    <property type="entry name" value="EAL_sf"/>
</dbReference>
<reference evidence="2 3" key="1">
    <citation type="submission" date="2016-05" db="EMBL/GenBank/DDBJ databases">
        <title>Paenibacillus oryzae. sp. nov., isolated from the rice root.</title>
        <authorList>
            <person name="Zhang J."/>
            <person name="Zhang X."/>
        </authorList>
    </citation>
    <scope>NUCLEOTIDE SEQUENCE [LARGE SCALE GENOMIC DNA]</scope>
    <source>
        <strain evidence="2 3">1DrF-4</strain>
    </source>
</reference>
<dbReference type="InterPro" id="IPR050706">
    <property type="entry name" value="Cyclic-di-GMP_PDE-like"/>
</dbReference>
<dbReference type="AlphaFoldDB" id="A0A1A5YLH7"/>
<dbReference type="Gene3D" id="3.20.20.450">
    <property type="entry name" value="EAL domain"/>
    <property type="match status" value="1"/>
</dbReference>
<dbReference type="SUPFAM" id="SSF141868">
    <property type="entry name" value="EAL domain-like"/>
    <property type="match status" value="1"/>
</dbReference>
<dbReference type="InterPro" id="IPR001633">
    <property type="entry name" value="EAL_dom"/>
</dbReference>
<gene>
    <name evidence="2" type="ORF">A7K91_03250</name>
</gene>
<organism evidence="2 3">
    <name type="scientific">Paenibacillus oryzae</name>
    <dbReference type="NCBI Taxonomy" id="1844972"/>
    <lineage>
        <taxon>Bacteria</taxon>
        <taxon>Bacillati</taxon>
        <taxon>Bacillota</taxon>
        <taxon>Bacilli</taxon>
        <taxon>Bacillales</taxon>
        <taxon>Paenibacillaceae</taxon>
        <taxon>Paenibacillus</taxon>
    </lineage>
</organism>
<dbReference type="RefSeq" id="WP_068681687.1">
    <property type="nucleotide sequence ID" value="NZ_LYPA01000046.1"/>
</dbReference>
<dbReference type="EMBL" id="LYPA01000046">
    <property type="protein sequence ID" value="OBR66477.1"/>
    <property type="molecule type" value="Genomic_DNA"/>
</dbReference>
<proteinExistence type="predicted"/>
<sequence length="390" mass="43737">MKQHYLAVVTLTRNAIPILSLQDGMRQFEARAETKRLLAEAALSEFFTYKNVQLVKSRWLGGDLFLSALITVDGDEHPEWELAAHAPGAAKRWSEYARLELKNTAADYSWRAGIGCVSNPTGRYRSDLAYEAAKRALLQVNVEGGAEQGRTRYVFQEMLARNMLFPYYQPIVDLNDGSVFGYEALTRFPANESFQGPLELFLFAGEIGDAYRLDRVVRELAINGCASLGADQKLFINVMAQIMEDPDFSPGRTIGLLERHHISPHQVVFEINERTSIQDYPAIKKALEHYRSQGYQIAIDDMGAGYSSLQSVVELRPDYLKIDRSIIQNIHNDEVKAHILHTLQETGKKIGASLIAEGIELEEELAELKGMGVRYAQGYLLGKPAPFPLP</sequence>
<dbReference type="PROSITE" id="PS50883">
    <property type="entry name" value="EAL"/>
    <property type="match status" value="1"/>
</dbReference>
<dbReference type="CDD" id="cd01948">
    <property type="entry name" value="EAL"/>
    <property type="match status" value="1"/>
</dbReference>
<dbReference type="Proteomes" id="UP000092024">
    <property type="component" value="Unassembled WGS sequence"/>
</dbReference>
<dbReference type="SMART" id="SM00052">
    <property type="entry name" value="EAL"/>
    <property type="match status" value="1"/>
</dbReference>
<dbReference type="PANTHER" id="PTHR33121">
    <property type="entry name" value="CYCLIC DI-GMP PHOSPHODIESTERASE PDEF"/>
    <property type="match status" value="1"/>
</dbReference>
<keyword evidence="3" id="KW-1185">Reference proteome</keyword>
<dbReference type="PANTHER" id="PTHR33121:SF76">
    <property type="entry name" value="SIGNALING PROTEIN"/>
    <property type="match status" value="1"/>
</dbReference>
<name>A0A1A5YLH7_9BACL</name>
<protein>
    <recommendedName>
        <fullName evidence="1">EAL domain-containing protein</fullName>
    </recommendedName>
</protein>
<evidence type="ECO:0000313" key="3">
    <source>
        <dbReference type="Proteomes" id="UP000092024"/>
    </source>
</evidence>
<dbReference type="GO" id="GO:0071111">
    <property type="term" value="F:cyclic-guanylate-specific phosphodiesterase activity"/>
    <property type="evidence" value="ECO:0007669"/>
    <property type="project" value="InterPro"/>
</dbReference>
<comment type="caution">
    <text evidence="2">The sequence shown here is derived from an EMBL/GenBank/DDBJ whole genome shotgun (WGS) entry which is preliminary data.</text>
</comment>
<evidence type="ECO:0000259" key="1">
    <source>
        <dbReference type="PROSITE" id="PS50883"/>
    </source>
</evidence>
<feature type="domain" description="EAL" evidence="1">
    <location>
        <begin position="148"/>
        <end position="390"/>
    </location>
</feature>